<evidence type="ECO:0000313" key="2">
    <source>
        <dbReference type="EMBL" id="MCA9727863.1"/>
    </source>
</evidence>
<dbReference type="PANTHER" id="PTHR35813">
    <property type="entry name" value="INNER MEMBRANE PROTEIN YBAN"/>
    <property type="match status" value="1"/>
</dbReference>
<evidence type="ECO:0000313" key="3">
    <source>
        <dbReference type="Proteomes" id="UP000697710"/>
    </source>
</evidence>
<dbReference type="EMBL" id="JAGQHR010000251">
    <property type="protein sequence ID" value="MCA9727863.1"/>
    <property type="molecule type" value="Genomic_DNA"/>
</dbReference>
<reference evidence="2" key="2">
    <citation type="journal article" date="2021" name="Microbiome">
        <title>Successional dynamics and alternative stable states in a saline activated sludge microbial community over 9 years.</title>
        <authorList>
            <person name="Wang Y."/>
            <person name="Ye J."/>
            <person name="Ju F."/>
            <person name="Liu L."/>
            <person name="Boyd J.A."/>
            <person name="Deng Y."/>
            <person name="Parks D.H."/>
            <person name="Jiang X."/>
            <person name="Yin X."/>
            <person name="Woodcroft B.J."/>
            <person name="Tyson G.W."/>
            <person name="Hugenholtz P."/>
            <person name="Polz M.F."/>
            <person name="Zhang T."/>
        </authorList>
    </citation>
    <scope>NUCLEOTIDE SEQUENCE</scope>
    <source>
        <strain evidence="2">HKST-UBA01</strain>
    </source>
</reference>
<keyword evidence="1" id="KW-0812">Transmembrane</keyword>
<dbReference type="GO" id="GO:0005886">
    <property type="term" value="C:plasma membrane"/>
    <property type="evidence" value="ECO:0007669"/>
    <property type="project" value="TreeGrafter"/>
</dbReference>
<dbReference type="Proteomes" id="UP000697710">
    <property type="component" value="Unassembled WGS sequence"/>
</dbReference>
<comment type="caution">
    <text evidence="2">The sequence shown here is derived from an EMBL/GenBank/DDBJ whole genome shotgun (WGS) entry which is preliminary data.</text>
</comment>
<accession>A0A956LZ42</accession>
<dbReference type="InterPro" id="IPR007401">
    <property type="entry name" value="DUF454"/>
</dbReference>
<sequence>MTNRPERSAPETCPAIQPLPTVRRWIYIGIGSLSVALGTIGLFVPGLPTTIFLIVASWFFVRSSPALHHKLISHPRLGPPLRRFMETRAMPRRAKVAAVTSMWLGIGSAIAMTWHAPLLLHLAMAAFAMTGTFVVLFCVHTLPASATKTVTEPRARSSH</sequence>
<keyword evidence="1" id="KW-1133">Transmembrane helix</keyword>
<gene>
    <name evidence="2" type="ORF">KC729_09290</name>
</gene>
<name>A0A956LZ42_UNCEI</name>
<proteinExistence type="predicted"/>
<keyword evidence="1" id="KW-0472">Membrane</keyword>
<feature type="transmembrane region" description="Helical" evidence="1">
    <location>
        <begin position="50"/>
        <end position="72"/>
    </location>
</feature>
<reference evidence="2" key="1">
    <citation type="submission" date="2020-04" db="EMBL/GenBank/DDBJ databases">
        <authorList>
            <person name="Zhang T."/>
        </authorList>
    </citation>
    <scope>NUCLEOTIDE SEQUENCE</scope>
    <source>
        <strain evidence="2">HKST-UBA01</strain>
    </source>
</reference>
<evidence type="ECO:0000256" key="1">
    <source>
        <dbReference type="SAM" id="Phobius"/>
    </source>
</evidence>
<dbReference type="AlphaFoldDB" id="A0A956LZ42"/>
<protein>
    <submittedName>
        <fullName evidence="2">YbaN family protein</fullName>
    </submittedName>
</protein>
<dbReference type="Pfam" id="PF04304">
    <property type="entry name" value="DUF454"/>
    <property type="match status" value="1"/>
</dbReference>
<dbReference type="PANTHER" id="PTHR35813:SF1">
    <property type="entry name" value="INNER MEMBRANE PROTEIN YBAN"/>
    <property type="match status" value="1"/>
</dbReference>
<feature type="transmembrane region" description="Helical" evidence="1">
    <location>
        <begin position="118"/>
        <end position="139"/>
    </location>
</feature>
<organism evidence="2 3">
    <name type="scientific">Eiseniibacteriota bacterium</name>
    <dbReference type="NCBI Taxonomy" id="2212470"/>
    <lineage>
        <taxon>Bacteria</taxon>
        <taxon>Candidatus Eiseniibacteriota</taxon>
    </lineage>
</organism>
<feature type="transmembrane region" description="Helical" evidence="1">
    <location>
        <begin position="93"/>
        <end position="112"/>
    </location>
</feature>